<feature type="transmembrane region" description="Helical" evidence="2">
    <location>
        <begin position="24"/>
        <end position="51"/>
    </location>
</feature>
<reference evidence="3" key="1">
    <citation type="submission" date="2021-01" db="EMBL/GenBank/DDBJ databases">
        <authorList>
            <person name="Corre E."/>
            <person name="Pelletier E."/>
            <person name="Niang G."/>
            <person name="Scheremetjew M."/>
            <person name="Finn R."/>
            <person name="Kale V."/>
            <person name="Holt S."/>
            <person name="Cochrane G."/>
            <person name="Meng A."/>
            <person name="Brown T."/>
            <person name="Cohen L."/>
        </authorList>
    </citation>
    <scope>NUCLEOTIDE SEQUENCE</scope>
    <source>
        <strain evidence="3">CCMP3303</strain>
    </source>
</reference>
<accession>A0A7S0FMC0</accession>
<proteinExistence type="predicted"/>
<feature type="region of interest" description="Disordered" evidence="1">
    <location>
        <begin position="59"/>
        <end position="78"/>
    </location>
</feature>
<dbReference type="EMBL" id="HBEJ01008524">
    <property type="protein sequence ID" value="CAD8368585.1"/>
    <property type="molecule type" value="Transcribed_RNA"/>
</dbReference>
<feature type="region of interest" description="Disordered" evidence="1">
    <location>
        <begin position="192"/>
        <end position="276"/>
    </location>
</feature>
<feature type="compositionally biased region" description="Polar residues" evidence="1">
    <location>
        <begin position="250"/>
        <end position="268"/>
    </location>
</feature>
<evidence type="ECO:0000256" key="2">
    <source>
        <dbReference type="SAM" id="Phobius"/>
    </source>
</evidence>
<protein>
    <submittedName>
        <fullName evidence="3">Uncharacterized protein</fullName>
    </submittedName>
</protein>
<evidence type="ECO:0000313" key="3">
    <source>
        <dbReference type="EMBL" id="CAD8368585.1"/>
    </source>
</evidence>
<dbReference type="AlphaFoldDB" id="A0A7S0FMC0"/>
<keyword evidence="2" id="KW-0472">Membrane</keyword>
<feature type="compositionally biased region" description="Basic and acidic residues" evidence="1">
    <location>
        <begin position="195"/>
        <end position="223"/>
    </location>
</feature>
<sequence>MLRASTSTRFLDNSDAQNQDDERLSVAAIFFIVLAAVAIFAVGMLYLCSIVRSRRRRRRNKDEGQTRDVVIEPAEESADEETATLEPFDLVSCASECSVEEKKDVLDTESTLPDPSDLGRQHAAQDVHHCTSACCDVCRPGVPYPSFLAVDRPPIRSQEETKRPDGVEEGSVEVVEVDVDVDVDVEAEIDLAMGSDDKSKADNLATADKEKPEEAELNSDRVRPRISSSRSTDEGSDAISLIGTGGVRISVTNSGSIGSEEGPQQQLRIVQPLKKN</sequence>
<organism evidence="3">
    <name type="scientific">Minutocellus polymorphus</name>
    <dbReference type="NCBI Taxonomy" id="265543"/>
    <lineage>
        <taxon>Eukaryota</taxon>
        <taxon>Sar</taxon>
        <taxon>Stramenopiles</taxon>
        <taxon>Ochrophyta</taxon>
        <taxon>Bacillariophyta</taxon>
        <taxon>Mediophyceae</taxon>
        <taxon>Cymatosirophycidae</taxon>
        <taxon>Cymatosirales</taxon>
        <taxon>Cymatosiraceae</taxon>
        <taxon>Minutocellus</taxon>
    </lineage>
</organism>
<gene>
    <name evidence="3" type="ORF">MPOL1434_LOCUS5015</name>
</gene>
<name>A0A7S0FMC0_9STRA</name>
<feature type="compositionally biased region" description="Basic and acidic residues" evidence="1">
    <location>
        <begin position="60"/>
        <end position="70"/>
    </location>
</feature>
<keyword evidence="2" id="KW-0812">Transmembrane</keyword>
<keyword evidence="2" id="KW-1133">Transmembrane helix</keyword>
<evidence type="ECO:0000256" key="1">
    <source>
        <dbReference type="SAM" id="MobiDB-lite"/>
    </source>
</evidence>